<dbReference type="Proteomes" id="UP000219374">
    <property type="component" value="Unassembled WGS sequence"/>
</dbReference>
<evidence type="ECO:0000313" key="2">
    <source>
        <dbReference type="EMBL" id="SOD53540.1"/>
    </source>
</evidence>
<protein>
    <submittedName>
        <fullName evidence="2">Uncharacterized protein</fullName>
    </submittedName>
</protein>
<gene>
    <name evidence="2" type="ORF">SAMN06296416_102462</name>
</gene>
<keyword evidence="3" id="KW-1185">Reference proteome</keyword>
<reference evidence="2 3" key="1">
    <citation type="submission" date="2017-09" db="EMBL/GenBank/DDBJ databases">
        <authorList>
            <person name="Ehlers B."/>
            <person name="Leendertz F.H."/>
        </authorList>
    </citation>
    <scope>NUCLEOTIDE SEQUENCE [LARGE SCALE GENOMIC DNA]</scope>
    <source>
        <strain evidence="2 3">CGMCC 1.10978</strain>
    </source>
</reference>
<evidence type="ECO:0000256" key="1">
    <source>
        <dbReference type="SAM" id="MobiDB-lite"/>
    </source>
</evidence>
<name>A0A286D4E9_9GAMM</name>
<evidence type="ECO:0000313" key="3">
    <source>
        <dbReference type="Proteomes" id="UP000219374"/>
    </source>
</evidence>
<proteinExistence type="predicted"/>
<organism evidence="2 3">
    <name type="scientific">Pseudoxanthomonas wuyuanensis</name>
    <dbReference type="NCBI Taxonomy" id="1073196"/>
    <lineage>
        <taxon>Bacteria</taxon>
        <taxon>Pseudomonadati</taxon>
        <taxon>Pseudomonadota</taxon>
        <taxon>Gammaproteobacteria</taxon>
        <taxon>Lysobacterales</taxon>
        <taxon>Lysobacteraceae</taxon>
        <taxon>Pseudoxanthomonas</taxon>
    </lineage>
</organism>
<dbReference type="EMBL" id="OCND01000002">
    <property type="protein sequence ID" value="SOD53540.1"/>
    <property type="molecule type" value="Genomic_DNA"/>
</dbReference>
<feature type="region of interest" description="Disordered" evidence="1">
    <location>
        <begin position="798"/>
        <end position="845"/>
    </location>
</feature>
<dbReference type="AlphaFoldDB" id="A0A286D4E9"/>
<sequence length="845" mass="89927">MAVVAMASVAAFAAALMPEFRGIPASTRISGSSQPVPAATPAAAIRVNGSQPRIPIAALKLSGEVVGLAPQSTGLAVTVTVGGQTYLATVQGNKYSANIGRPSPLDMVIVEAKATRVHYRSVLGSADRLRMLAGSDSQVVVAEHSSLRVSPYSTALSWLVRFALGGRDAASVAEFEQAMRSAANRDLETVAYALSAAASGEWPLPAGFSNGYQLLQARDAFRNYVEQSGFQLASQGYLFAQQDAAPVKSISEIPDRLVMIDGVPYAEMPLTAGNLFLLHRKADGSVDLHENKPLVDPNYAIGLDSDGVVGLQPNGAGVRTYDRTAPSPGIIQRTSLGHSLRRLTLGQDVSIWAVRSVWRDVDLWNPGATPVTLTEYRTLSSTALAAWSRSDGWPGTPGLRRTLPWMCMQVGGLSQSSSLAECDYVKHAINSFPASYTVEHGWSVDEQMQPQVAFGTEDFTWSLDAAQGVLRIVNAQTDTSFWRLAGQYRSLGPVLYLASGRDDTGAVQTMVGMSLTMVEAIDSLPADAAVGDWQSGYSASGAPTYTFRPFEYLLFRDSNGSGTEESRTHGLPVTTFPLNWTISNDGIYDRRITGQFSSGSRYVGSCVEAFNQGASGCASRIRYFKPLLKTMDRYYGIEEIYTQTMYAPPPGQAPSYSNYRVVSRPSFYACKNGACMSGFVYPGSPARVAASLGTLSMMAGAGGMADSNQGVRRTTPGRAAIPRLRYVADISFWPRGHQSERLRMSGIDDASDDCPDCGGVAKSKAPKAVSLMAWLSARNGGPQTIAGSAADADSDVIPETAADAADDKDPGSAGPAGDVASMPVAVRDRVPLEVGPDDTATQRLR</sequence>
<accession>A0A286D4E9</accession>